<dbReference type="VEuPathDB" id="MicrosporidiaDB:NBO_15g0017"/>
<accession>R0MKP3</accession>
<protein>
    <submittedName>
        <fullName evidence="1">Uncharacterized protein</fullName>
    </submittedName>
</protein>
<keyword evidence="2" id="KW-1185">Reference proteome</keyword>
<dbReference type="HOGENOM" id="CLU_081644_0_0_1"/>
<proteinExistence type="predicted"/>
<evidence type="ECO:0000313" key="2">
    <source>
        <dbReference type="Proteomes" id="UP000016927"/>
    </source>
</evidence>
<gene>
    <name evidence="1" type="ORF">NBO_15g0017</name>
</gene>
<name>R0MKP3_NOSB1</name>
<dbReference type="AlphaFoldDB" id="R0MKP3"/>
<organism evidence="1 2">
    <name type="scientific">Nosema bombycis (strain CQ1 / CVCC 102059)</name>
    <name type="common">Microsporidian parasite</name>
    <name type="synonym">Pebrine of silkworm</name>
    <dbReference type="NCBI Taxonomy" id="578461"/>
    <lineage>
        <taxon>Eukaryota</taxon>
        <taxon>Fungi</taxon>
        <taxon>Fungi incertae sedis</taxon>
        <taxon>Microsporidia</taxon>
        <taxon>Nosematidae</taxon>
        <taxon>Nosema</taxon>
    </lineage>
</organism>
<sequence>MEICCLKSIITCKLSPIVVVYLYMIKNVLSTTSYEEDFKENTANVIADNELDKKQFEKISDDHQIDKINYSDFDSNNVVFTADQPSSSCENYKKVDCVLENDEIKFFFRLQSELITEIKKIFNRTRENSNWKDFEEHLNFIKLYKEFVSLSKDIYDYIDLSYTLIVNRFDYTIIDIEEHMSRFDVIETSIKKNMKKKRSNLLMKVFLKRTLANAIDFYSKIDQTYQIQLTNYDNICKSICNSKTVFEHTILHMKNIEKIILISKFDFIQGRVKILFTYFDENNKSSFFRVHESIKRLSKSYLEKLNGITKEMYRFFSKQKIE</sequence>
<evidence type="ECO:0000313" key="1">
    <source>
        <dbReference type="EMBL" id="EOB14805.1"/>
    </source>
</evidence>
<dbReference type="Proteomes" id="UP000016927">
    <property type="component" value="Unassembled WGS sequence"/>
</dbReference>
<reference evidence="1 2" key="1">
    <citation type="journal article" date="2013" name="BMC Genomics">
        <title>Comparative genomics of parasitic silkworm microsporidia reveal an association between genome expansion and host adaptation.</title>
        <authorList>
            <person name="Pan G."/>
            <person name="Xu J."/>
            <person name="Li T."/>
            <person name="Xia Q."/>
            <person name="Liu S.L."/>
            <person name="Zhang G."/>
            <person name="Li S."/>
            <person name="Li C."/>
            <person name="Liu H."/>
            <person name="Yang L."/>
            <person name="Liu T."/>
            <person name="Zhang X."/>
            <person name="Wu Z."/>
            <person name="Fan W."/>
            <person name="Dang X."/>
            <person name="Xiang H."/>
            <person name="Tao M."/>
            <person name="Li Y."/>
            <person name="Hu J."/>
            <person name="Li Z."/>
            <person name="Lin L."/>
            <person name="Luo J."/>
            <person name="Geng L."/>
            <person name="Wang L."/>
            <person name="Long M."/>
            <person name="Wan Y."/>
            <person name="He N."/>
            <person name="Zhang Z."/>
            <person name="Lu C."/>
            <person name="Keeling P.J."/>
            <person name="Wang J."/>
            <person name="Xiang Z."/>
            <person name="Zhou Z."/>
        </authorList>
    </citation>
    <scope>NUCLEOTIDE SEQUENCE [LARGE SCALE GENOMIC DNA]</scope>
    <source>
        <strain evidence="2">CQ1 / CVCC 102059</strain>
    </source>
</reference>
<dbReference type="EMBL" id="KB908923">
    <property type="protein sequence ID" value="EOB14805.1"/>
    <property type="molecule type" value="Genomic_DNA"/>
</dbReference>